<keyword evidence="2" id="KW-1185">Reference proteome</keyword>
<evidence type="ECO:0000313" key="1">
    <source>
        <dbReference type="EMBL" id="RUS34245.1"/>
    </source>
</evidence>
<gene>
    <name evidence="1" type="ORF">BC938DRAFT_481618</name>
</gene>
<comment type="caution">
    <text evidence="1">The sequence shown here is derived from an EMBL/GenBank/DDBJ whole genome shotgun (WGS) entry which is preliminary data.</text>
</comment>
<organism evidence="1 2">
    <name type="scientific">Jimgerdemannia flammicorona</name>
    <dbReference type="NCBI Taxonomy" id="994334"/>
    <lineage>
        <taxon>Eukaryota</taxon>
        <taxon>Fungi</taxon>
        <taxon>Fungi incertae sedis</taxon>
        <taxon>Mucoromycota</taxon>
        <taxon>Mucoromycotina</taxon>
        <taxon>Endogonomycetes</taxon>
        <taxon>Endogonales</taxon>
        <taxon>Endogonaceae</taxon>
        <taxon>Jimgerdemannia</taxon>
    </lineage>
</organism>
<accession>A0A433QWX7</accession>
<dbReference type="AlphaFoldDB" id="A0A433QWX7"/>
<sequence length="93" mass="9555">MDPSGDTLNFHDRGRARVWRGAEPDGAGAIVVSVASVIGQDRIGDQREAGGKIAREGAAGGAIVEAKACVKGTGILDGRGIDRIMEDHGMAGR</sequence>
<name>A0A433QWX7_9FUNG</name>
<reference evidence="1 2" key="1">
    <citation type="journal article" date="2018" name="New Phytol.">
        <title>Phylogenomics of Endogonaceae and evolution of mycorrhizas within Mucoromycota.</title>
        <authorList>
            <person name="Chang Y."/>
            <person name="Desiro A."/>
            <person name="Na H."/>
            <person name="Sandor L."/>
            <person name="Lipzen A."/>
            <person name="Clum A."/>
            <person name="Barry K."/>
            <person name="Grigoriev I.V."/>
            <person name="Martin F.M."/>
            <person name="Stajich J.E."/>
            <person name="Smith M.E."/>
            <person name="Bonito G."/>
            <person name="Spatafora J.W."/>
        </authorList>
    </citation>
    <scope>NUCLEOTIDE SEQUENCE [LARGE SCALE GENOMIC DNA]</scope>
    <source>
        <strain evidence="1 2">AD002</strain>
    </source>
</reference>
<dbReference type="EMBL" id="RBNJ01000633">
    <property type="protein sequence ID" value="RUS34245.1"/>
    <property type="molecule type" value="Genomic_DNA"/>
</dbReference>
<dbReference type="Proteomes" id="UP000274822">
    <property type="component" value="Unassembled WGS sequence"/>
</dbReference>
<proteinExistence type="predicted"/>
<protein>
    <submittedName>
        <fullName evidence="1">Uncharacterized protein</fullName>
    </submittedName>
</protein>
<evidence type="ECO:0000313" key="2">
    <source>
        <dbReference type="Proteomes" id="UP000274822"/>
    </source>
</evidence>